<evidence type="ECO:0000313" key="2">
    <source>
        <dbReference type="Proteomes" id="UP000005466"/>
    </source>
</evidence>
<feature type="non-terminal residue" evidence="1">
    <location>
        <position position="47"/>
    </location>
</feature>
<dbReference type="EMBL" id="ADWY01001907">
    <property type="protein sequence ID" value="EGH17621.1"/>
    <property type="molecule type" value="Genomic_DNA"/>
</dbReference>
<reference evidence="1 2" key="1">
    <citation type="journal article" date="2011" name="PLoS Pathog.">
        <title>Dynamic evolution of pathogenicity revealed by sequencing and comparative genomics of 19 Pseudomonas syringae isolates.</title>
        <authorList>
            <person name="Baltrus D.A."/>
            <person name="Nishimura M.T."/>
            <person name="Romanchuk A."/>
            <person name="Chang J.H."/>
            <person name="Mukhtar M.S."/>
            <person name="Cherkis K."/>
            <person name="Roach J."/>
            <person name="Grant S.R."/>
            <person name="Jones C.D."/>
            <person name="Dangl J.L."/>
        </authorList>
    </citation>
    <scope>NUCLEOTIDE SEQUENCE [LARGE SCALE GENOMIC DNA]</scope>
    <source>
        <strain evidence="2">race 4</strain>
    </source>
</reference>
<accession>F3CEC9</accession>
<comment type="caution">
    <text evidence="1">The sequence shown here is derived from an EMBL/GenBank/DDBJ whole genome shotgun (WGS) entry which is preliminary data.</text>
</comment>
<sequence>MTLPVVIDGNATLVSLIQPLAMRPGFVATHLPEVRVLSAFGYVASSP</sequence>
<dbReference type="Proteomes" id="UP000005466">
    <property type="component" value="Unassembled WGS sequence"/>
</dbReference>
<proteinExistence type="predicted"/>
<dbReference type="HOGENOM" id="CLU_3193276_0_0_6"/>
<name>F3CEC9_PSESG</name>
<evidence type="ECO:0000313" key="1">
    <source>
        <dbReference type="EMBL" id="EGH17621.1"/>
    </source>
</evidence>
<gene>
    <name evidence="1" type="ORF">Pgy4_32156</name>
</gene>
<organism evidence="1 2">
    <name type="scientific">Pseudomonas savastanoi pv. glycinea str. race 4</name>
    <dbReference type="NCBI Taxonomy" id="875330"/>
    <lineage>
        <taxon>Bacteria</taxon>
        <taxon>Pseudomonadati</taxon>
        <taxon>Pseudomonadota</taxon>
        <taxon>Gammaproteobacteria</taxon>
        <taxon>Pseudomonadales</taxon>
        <taxon>Pseudomonadaceae</taxon>
        <taxon>Pseudomonas</taxon>
    </lineage>
</organism>
<dbReference type="AlphaFoldDB" id="F3CEC9"/>
<protein>
    <submittedName>
        <fullName evidence="1">AraC family transcriptional regulator</fullName>
    </submittedName>
</protein>